<gene>
    <name evidence="9" type="ORF">HP555_06165</name>
</gene>
<evidence type="ECO:0000256" key="2">
    <source>
        <dbReference type="ARBA" id="ARBA00009298"/>
    </source>
</evidence>
<reference evidence="9 10" key="1">
    <citation type="submission" date="2020-05" db="EMBL/GenBank/DDBJ databases">
        <title>Complete genome of Desulfobulbus oligotrophicus.</title>
        <authorList>
            <person name="Podar M."/>
        </authorList>
    </citation>
    <scope>NUCLEOTIDE SEQUENCE [LARGE SCALE GENOMIC DNA]</scope>
    <source>
        <strain evidence="9 10">Prop6</strain>
    </source>
</reference>
<dbReference type="InterPro" id="IPR049177">
    <property type="entry name" value="MgtC_SapB_SrpB_YhiD_N"/>
</dbReference>
<evidence type="ECO:0000256" key="4">
    <source>
        <dbReference type="ARBA" id="ARBA00022692"/>
    </source>
</evidence>
<name>A0A7T6ARK7_9BACT</name>
<evidence type="ECO:0000259" key="8">
    <source>
        <dbReference type="Pfam" id="PF02308"/>
    </source>
</evidence>
<evidence type="ECO:0000256" key="6">
    <source>
        <dbReference type="ARBA" id="ARBA00023136"/>
    </source>
</evidence>
<evidence type="ECO:0000256" key="5">
    <source>
        <dbReference type="ARBA" id="ARBA00022989"/>
    </source>
</evidence>
<comment type="similarity">
    <text evidence="2">Belongs to the MgtC/SapB family.</text>
</comment>
<dbReference type="Pfam" id="PF02308">
    <property type="entry name" value="MgtC"/>
    <property type="match status" value="1"/>
</dbReference>
<organism evidence="9 10">
    <name type="scientific">Desulfobulbus oligotrophicus</name>
    <dbReference type="NCBI Taxonomy" id="1909699"/>
    <lineage>
        <taxon>Bacteria</taxon>
        <taxon>Pseudomonadati</taxon>
        <taxon>Thermodesulfobacteriota</taxon>
        <taxon>Desulfobulbia</taxon>
        <taxon>Desulfobulbales</taxon>
        <taxon>Desulfobulbaceae</taxon>
        <taxon>Desulfobulbus</taxon>
    </lineage>
</organism>
<dbReference type="InterPro" id="IPR003416">
    <property type="entry name" value="MgtC/SapB/SrpB/YhiD_fam"/>
</dbReference>
<dbReference type="PRINTS" id="PR01837">
    <property type="entry name" value="MGTCSAPBPROT"/>
</dbReference>
<evidence type="ECO:0000313" key="9">
    <source>
        <dbReference type="EMBL" id="QQG66968.1"/>
    </source>
</evidence>
<accession>A0A7T6ARK7</accession>
<feature type="transmembrane region" description="Helical" evidence="7">
    <location>
        <begin position="6"/>
        <end position="24"/>
    </location>
</feature>
<dbReference type="PANTHER" id="PTHR33778:SF1">
    <property type="entry name" value="MAGNESIUM TRANSPORTER YHID-RELATED"/>
    <property type="match status" value="1"/>
</dbReference>
<feature type="domain" description="MgtC/SapB/SrpB/YhiD N-terminal" evidence="8">
    <location>
        <begin position="12"/>
        <end position="142"/>
    </location>
</feature>
<dbReference type="Proteomes" id="UP000596092">
    <property type="component" value="Chromosome"/>
</dbReference>
<dbReference type="KEGG" id="dog:HP555_06165"/>
<evidence type="ECO:0000256" key="7">
    <source>
        <dbReference type="SAM" id="Phobius"/>
    </source>
</evidence>
<keyword evidence="10" id="KW-1185">Reference proteome</keyword>
<keyword evidence="3" id="KW-1003">Cell membrane</keyword>
<dbReference type="EMBL" id="CP054140">
    <property type="protein sequence ID" value="QQG66968.1"/>
    <property type="molecule type" value="Genomic_DNA"/>
</dbReference>
<dbReference type="AlphaFoldDB" id="A0A7T6ARK7"/>
<proteinExistence type="inferred from homology"/>
<keyword evidence="4 7" id="KW-0812">Transmembrane</keyword>
<sequence>MEADYLMISTRLAGALLAGGVIGFERSYHGRPAGFRTHTLVCLASSLLMLVTYYQWNWLPGVPLDTVRTDPTRMAQGIMTGIGFLGAGVIFKEGQSVRGLTTAASIWITAATGILIGIGFWFPAIIATLLALGILSVFRWIEGKLPSNFYAHHSICFDRNHVLNENEVISLLTKHGFTVDNMQYQTSDDGRSFEYRMVIGTVDSNKMAVLAESLRQMPLVRCFRISPTGD</sequence>
<comment type="subcellular location">
    <subcellularLocation>
        <location evidence="1">Cell membrane</location>
        <topology evidence="1">Multi-pass membrane protein</topology>
    </subcellularLocation>
</comment>
<protein>
    <submittedName>
        <fullName evidence="9">MgtC/SapB family protein</fullName>
    </submittedName>
</protein>
<feature type="transmembrane region" description="Helical" evidence="7">
    <location>
        <begin position="74"/>
        <end position="91"/>
    </location>
</feature>
<evidence type="ECO:0000256" key="1">
    <source>
        <dbReference type="ARBA" id="ARBA00004651"/>
    </source>
</evidence>
<evidence type="ECO:0000256" key="3">
    <source>
        <dbReference type="ARBA" id="ARBA00022475"/>
    </source>
</evidence>
<evidence type="ECO:0000313" key="10">
    <source>
        <dbReference type="Proteomes" id="UP000596092"/>
    </source>
</evidence>
<dbReference type="PANTHER" id="PTHR33778">
    <property type="entry name" value="PROTEIN MGTC"/>
    <property type="match status" value="1"/>
</dbReference>
<keyword evidence="5 7" id="KW-1133">Transmembrane helix</keyword>
<feature type="transmembrane region" description="Helical" evidence="7">
    <location>
        <begin position="36"/>
        <end position="54"/>
    </location>
</feature>
<keyword evidence="6 7" id="KW-0472">Membrane</keyword>
<feature type="transmembrane region" description="Helical" evidence="7">
    <location>
        <begin position="100"/>
        <end position="118"/>
    </location>
</feature>
<dbReference type="GO" id="GO:0005886">
    <property type="term" value="C:plasma membrane"/>
    <property type="evidence" value="ECO:0007669"/>
    <property type="project" value="UniProtKB-SubCell"/>
</dbReference>